<accession>A0ABD7FW91</accession>
<dbReference type="EMBL" id="QKKU01000065">
    <property type="protein sequence ID" value="RBM67112.1"/>
    <property type="molecule type" value="Genomic_DNA"/>
</dbReference>
<reference evidence="1 2" key="1">
    <citation type="submission" date="2018-06" db="EMBL/GenBank/DDBJ databases">
        <title>Draft genome sequences of nine Vibrio sp. clinical isolates from across the United States representing the closest known relative of Vibrio cholerae.</title>
        <authorList>
            <person name="Islam M.T."/>
            <person name="Liang K."/>
            <person name="Im M.S."/>
            <person name="Winkjer J."/>
            <person name="Busby S."/>
            <person name="Batra D."/>
            <person name="Rowe L."/>
            <person name="Tarr C.L."/>
            <person name="Boucher Y."/>
        </authorList>
    </citation>
    <scope>NUCLEOTIDE SEQUENCE [LARGE SCALE GENOMIC DNA]</scope>
    <source>
        <strain evidence="1 2">2017V-1110</strain>
    </source>
</reference>
<dbReference type="AlphaFoldDB" id="A0ABD7FW91"/>
<protein>
    <submittedName>
        <fullName evidence="1">Uncharacterized protein</fullName>
    </submittedName>
</protein>
<evidence type="ECO:0000313" key="1">
    <source>
        <dbReference type="EMBL" id="RBM67112.1"/>
    </source>
</evidence>
<name>A0ABD7FW91_9VIBR</name>
<sequence>MYCGVLMPGGRITRCEDCYWLEVAHKRIYINQQAFSSRFMADAFGKFGAWLISQSSAQNAACSLSRYLPFFRDIEQIWGTFPHYPALVNYFKPEGLRRVRRPMRWLCETTDCVIDPNIRNNASEENRIANILATFTSTTVAGQALREYEKLLRVRQLNGKTSVRSIRLALTPAVKLLMTSNDIKKTLGNLPEQDALDHYLLKCPGQQAAITGFINYLNDAYSLTLMSKVNRRKTREFRRKKLEEKLLLFLRDKRPNDTTDLEQWVLIAIEYFHDIRLTKRELRSVLSTIVSIEHSGISLKIANTEYYIPLPNLTHK</sequence>
<dbReference type="Proteomes" id="UP000252199">
    <property type="component" value="Unassembled WGS sequence"/>
</dbReference>
<gene>
    <name evidence="1" type="ORF">DLR72_10270</name>
</gene>
<comment type="caution">
    <text evidence="1">The sequence shown here is derived from an EMBL/GenBank/DDBJ whole genome shotgun (WGS) entry which is preliminary data.</text>
</comment>
<proteinExistence type="predicted"/>
<organism evidence="1 2">
    <name type="scientific">Vibrio paracholerae</name>
    <dbReference type="NCBI Taxonomy" id="650003"/>
    <lineage>
        <taxon>Bacteria</taxon>
        <taxon>Pseudomonadati</taxon>
        <taxon>Pseudomonadota</taxon>
        <taxon>Gammaproteobacteria</taxon>
        <taxon>Vibrionales</taxon>
        <taxon>Vibrionaceae</taxon>
        <taxon>Vibrio</taxon>
    </lineage>
</organism>
<evidence type="ECO:0000313" key="2">
    <source>
        <dbReference type="Proteomes" id="UP000252199"/>
    </source>
</evidence>